<feature type="region of interest" description="Disordered" evidence="1">
    <location>
        <begin position="149"/>
        <end position="175"/>
    </location>
</feature>
<accession>X6LXJ5</accession>
<evidence type="ECO:0000313" key="3">
    <source>
        <dbReference type="Proteomes" id="UP000023152"/>
    </source>
</evidence>
<name>X6LXJ5_RETFI</name>
<organism evidence="2 3">
    <name type="scientific">Reticulomyxa filosa</name>
    <dbReference type="NCBI Taxonomy" id="46433"/>
    <lineage>
        <taxon>Eukaryota</taxon>
        <taxon>Sar</taxon>
        <taxon>Rhizaria</taxon>
        <taxon>Retaria</taxon>
        <taxon>Foraminifera</taxon>
        <taxon>Monothalamids</taxon>
        <taxon>Reticulomyxidae</taxon>
        <taxon>Reticulomyxa</taxon>
    </lineage>
</organism>
<sequence length="271" mass="29721">MEEMEGKKKIDLEKYNKDKNNDNDDDDDEEEEEGGGGGGGGLKKMTRKKRMMGGGIGANESMAQFSHNSNYPSLSMSGTPGGGGGAHVNSSRADDLSLQVNATTPSYFSKLHSHSHLPVATTPGGTANSLTPHRCHCNDVVVVTTPNSRMPTHTRTHTHTHSHSHSQSKSQSHLLHHTYHKSGEESVVLSNASASANAANNNHHQHHANNTDNARPLTPKVLPLTQENLDTYSKSIQFKKPEIQDVLWEQIHFWFAKSQPQPFLVQKRNAV</sequence>
<evidence type="ECO:0000313" key="2">
    <source>
        <dbReference type="EMBL" id="ETO06091.1"/>
    </source>
</evidence>
<dbReference type="Proteomes" id="UP000023152">
    <property type="component" value="Unassembled WGS sequence"/>
</dbReference>
<feature type="region of interest" description="Disordered" evidence="1">
    <location>
        <begin position="198"/>
        <end position="218"/>
    </location>
</feature>
<feature type="compositionally biased region" description="Basic residues" evidence="1">
    <location>
        <begin position="152"/>
        <end position="166"/>
    </location>
</feature>
<protein>
    <submittedName>
        <fullName evidence="2">Uncharacterized protein</fullName>
    </submittedName>
</protein>
<comment type="caution">
    <text evidence="2">The sequence shown here is derived from an EMBL/GenBank/DDBJ whole genome shotgun (WGS) entry which is preliminary data.</text>
</comment>
<feature type="compositionally biased region" description="Basic and acidic residues" evidence="1">
    <location>
        <begin position="1"/>
        <end position="22"/>
    </location>
</feature>
<feature type="region of interest" description="Disordered" evidence="1">
    <location>
        <begin position="1"/>
        <end position="46"/>
    </location>
</feature>
<keyword evidence="3" id="KW-1185">Reference proteome</keyword>
<gene>
    <name evidence="2" type="ORF">RFI_31305</name>
</gene>
<dbReference type="EMBL" id="ASPP01027501">
    <property type="protein sequence ID" value="ETO06091.1"/>
    <property type="molecule type" value="Genomic_DNA"/>
</dbReference>
<dbReference type="AlphaFoldDB" id="X6LXJ5"/>
<evidence type="ECO:0000256" key="1">
    <source>
        <dbReference type="SAM" id="MobiDB-lite"/>
    </source>
</evidence>
<reference evidence="2 3" key="1">
    <citation type="journal article" date="2013" name="Curr. Biol.">
        <title>The Genome of the Foraminiferan Reticulomyxa filosa.</title>
        <authorList>
            <person name="Glockner G."/>
            <person name="Hulsmann N."/>
            <person name="Schleicher M."/>
            <person name="Noegel A.A."/>
            <person name="Eichinger L."/>
            <person name="Gallinger C."/>
            <person name="Pawlowski J."/>
            <person name="Sierra R."/>
            <person name="Euteneuer U."/>
            <person name="Pillet L."/>
            <person name="Moustafa A."/>
            <person name="Platzer M."/>
            <person name="Groth M."/>
            <person name="Szafranski K."/>
            <person name="Schliwa M."/>
        </authorList>
    </citation>
    <scope>NUCLEOTIDE SEQUENCE [LARGE SCALE GENOMIC DNA]</scope>
</reference>
<proteinExistence type="predicted"/>
<feature type="compositionally biased region" description="Acidic residues" evidence="1">
    <location>
        <begin position="23"/>
        <end position="34"/>
    </location>
</feature>